<protein>
    <submittedName>
        <fullName evidence="1">DUF3006 domain-containing protein</fullName>
    </submittedName>
</protein>
<gene>
    <name evidence="1" type="ORF">M5X19_26480</name>
</gene>
<comment type="caution">
    <text evidence="1">The sequence shown here is derived from an EMBL/GenBank/DDBJ whole genome shotgun (WGS) entry which is preliminary data.</text>
</comment>
<dbReference type="Pfam" id="PF11213">
    <property type="entry name" value="DUF3006"/>
    <property type="match status" value="1"/>
</dbReference>
<proteinExistence type="predicted"/>
<sequence>MDKMKGIVDRFEGEIVVIEINGVMQDFSNSIVEPGVQAGDSVNLINGKWVTNEAETESRTKKLKELMNNVWEE</sequence>
<evidence type="ECO:0000313" key="1">
    <source>
        <dbReference type="EMBL" id="MCY9696421.1"/>
    </source>
</evidence>
<organism evidence="1 2">
    <name type="scientific">Paenibacillus alginolyticus</name>
    <dbReference type="NCBI Taxonomy" id="59839"/>
    <lineage>
        <taxon>Bacteria</taxon>
        <taxon>Bacillati</taxon>
        <taxon>Bacillota</taxon>
        <taxon>Bacilli</taxon>
        <taxon>Bacillales</taxon>
        <taxon>Paenibacillaceae</taxon>
        <taxon>Paenibacillus</taxon>
    </lineage>
</organism>
<name>A0ABT4GJQ0_9BACL</name>
<keyword evidence="2" id="KW-1185">Reference proteome</keyword>
<evidence type="ECO:0000313" key="2">
    <source>
        <dbReference type="Proteomes" id="UP001527099"/>
    </source>
</evidence>
<reference evidence="1 2" key="1">
    <citation type="submission" date="2022-05" db="EMBL/GenBank/DDBJ databases">
        <title>Genome Sequencing of Bee-Associated Microbes.</title>
        <authorList>
            <person name="Dunlap C."/>
        </authorList>
    </citation>
    <scope>NUCLEOTIDE SEQUENCE [LARGE SCALE GENOMIC DNA]</scope>
    <source>
        <strain evidence="1 2">NRRL B-14421</strain>
    </source>
</reference>
<dbReference type="InterPro" id="IPR021377">
    <property type="entry name" value="DUF3006"/>
</dbReference>
<dbReference type="Proteomes" id="UP001527099">
    <property type="component" value="Unassembled WGS sequence"/>
</dbReference>
<accession>A0ABT4GJQ0</accession>
<dbReference type="RefSeq" id="WP_268617506.1">
    <property type="nucleotide sequence ID" value="NZ_JAMDMX010000097.1"/>
</dbReference>
<dbReference type="EMBL" id="JAMDMX010000097">
    <property type="protein sequence ID" value="MCY9696421.1"/>
    <property type="molecule type" value="Genomic_DNA"/>
</dbReference>